<keyword evidence="1" id="KW-0472">Membrane</keyword>
<evidence type="ECO:0000313" key="3">
    <source>
        <dbReference type="Proteomes" id="UP001054945"/>
    </source>
</evidence>
<feature type="transmembrane region" description="Helical" evidence="1">
    <location>
        <begin position="30"/>
        <end position="50"/>
    </location>
</feature>
<gene>
    <name evidence="2" type="ORF">CEXT_47661</name>
</gene>
<accession>A0AAV4W246</accession>
<protein>
    <submittedName>
        <fullName evidence="2">Uncharacterized protein</fullName>
    </submittedName>
</protein>
<sequence>MFTFPLIDPDPIDTTWMHSKHSIPPTLSPIRAYFIPNLVIQSGIFAVLFYTPPIPYNKESRKRFLDWNSFYLFVVYRRRKTVIPRRNDRYLYPEWMSCCPVERGLIVISGDLFFFPILPISSTYFFAWKERKKNFLDTKYLICQTAHDCRLHPWW</sequence>
<keyword evidence="1" id="KW-0812">Transmembrane</keyword>
<name>A0AAV4W246_CAEEX</name>
<evidence type="ECO:0000256" key="1">
    <source>
        <dbReference type="SAM" id="Phobius"/>
    </source>
</evidence>
<proteinExistence type="predicted"/>
<dbReference type="AlphaFoldDB" id="A0AAV4W246"/>
<comment type="caution">
    <text evidence="2">The sequence shown here is derived from an EMBL/GenBank/DDBJ whole genome shotgun (WGS) entry which is preliminary data.</text>
</comment>
<feature type="transmembrane region" description="Helical" evidence="1">
    <location>
        <begin position="105"/>
        <end position="127"/>
    </location>
</feature>
<evidence type="ECO:0000313" key="2">
    <source>
        <dbReference type="EMBL" id="GIY76269.1"/>
    </source>
</evidence>
<organism evidence="2 3">
    <name type="scientific">Caerostris extrusa</name>
    <name type="common">Bark spider</name>
    <name type="synonym">Caerostris bankana</name>
    <dbReference type="NCBI Taxonomy" id="172846"/>
    <lineage>
        <taxon>Eukaryota</taxon>
        <taxon>Metazoa</taxon>
        <taxon>Ecdysozoa</taxon>
        <taxon>Arthropoda</taxon>
        <taxon>Chelicerata</taxon>
        <taxon>Arachnida</taxon>
        <taxon>Araneae</taxon>
        <taxon>Araneomorphae</taxon>
        <taxon>Entelegynae</taxon>
        <taxon>Araneoidea</taxon>
        <taxon>Araneidae</taxon>
        <taxon>Caerostris</taxon>
    </lineage>
</organism>
<dbReference type="Proteomes" id="UP001054945">
    <property type="component" value="Unassembled WGS sequence"/>
</dbReference>
<keyword evidence="3" id="KW-1185">Reference proteome</keyword>
<reference evidence="2 3" key="1">
    <citation type="submission" date="2021-06" db="EMBL/GenBank/DDBJ databases">
        <title>Caerostris extrusa draft genome.</title>
        <authorList>
            <person name="Kono N."/>
            <person name="Arakawa K."/>
        </authorList>
    </citation>
    <scope>NUCLEOTIDE SEQUENCE [LARGE SCALE GENOMIC DNA]</scope>
</reference>
<dbReference type="EMBL" id="BPLR01015459">
    <property type="protein sequence ID" value="GIY76269.1"/>
    <property type="molecule type" value="Genomic_DNA"/>
</dbReference>
<keyword evidence="1" id="KW-1133">Transmembrane helix</keyword>